<proteinExistence type="predicted"/>
<evidence type="ECO:0000256" key="3">
    <source>
        <dbReference type="ARBA" id="ARBA00022722"/>
    </source>
</evidence>
<dbReference type="InterPro" id="IPR036691">
    <property type="entry name" value="Endo/exonu/phosph_ase_sf"/>
</dbReference>
<keyword evidence="6" id="KW-0378">Hydrolase</keyword>
<evidence type="ECO:0000256" key="4">
    <source>
        <dbReference type="ARBA" id="ARBA00022723"/>
    </source>
</evidence>
<evidence type="ECO:0000256" key="7">
    <source>
        <dbReference type="ARBA" id="ARBA00022842"/>
    </source>
</evidence>
<keyword evidence="5" id="KW-0227">DNA damage</keyword>
<gene>
    <name evidence="10" type="ORF">CA85_00780</name>
</gene>
<evidence type="ECO:0000256" key="1">
    <source>
        <dbReference type="ARBA" id="ARBA00001936"/>
    </source>
</evidence>
<dbReference type="GO" id="GO:0004519">
    <property type="term" value="F:endonuclease activity"/>
    <property type="evidence" value="ECO:0007669"/>
    <property type="project" value="UniProtKB-KW"/>
</dbReference>
<evidence type="ECO:0000256" key="9">
    <source>
        <dbReference type="SAM" id="SignalP"/>
    </source>
</evidence>
<keyword evidence="7" id="KW-0460">Magnesium</keyword>
<dbReference type="InterPro" id="IPR051547">
    <property type="entry name" value="TDP2-like"/>
</dbReference>
<dbReference type="RefSeq" id="WP_246112368.1">
    <property type="nucleotide sequence ID" value="NZ_SJPK01000001.1"/>
</dbReference>
<dbReference type="AlphaFoldDB" id="A0A5C5YIV0"/>
<keyword evidence="11" id="KW-1185">Reference proteome</keyword>
<keyword evidence="8" id="KW-0234">DNA repair</keyword>
<dbReference type="PANTHER" id="PTHR15822">
    <property type="entry name" value="TRAF AND TNF RECEPTOR-ASSOCIATED PROTEIN"/>
    <property type="match status" value="1"/>
</dbReference>
<dbReference type="GO" id="GO:0004527">
    <property type="term" value="F:exonuclease activity"/>
    <property type="evidence" value="ECO:0007669"/>
    <property type="project" value="UniProtKB-KW"/>
</dbReference>
<dbReference type="EMBL" id="SJPK01000001">
    <property type="protein sequence ID" value="TWT74793.1"/>
    <property type="molecule type" value="Genomic_DNA"/>
</dbReference>
<protein>
    <submittedName>
        <fullName evidence="10">Endonuclease/Exonuclease/phosphatase family protein</fullName>
    </submittedName>
</protein>
<evidence type="ECO:0000256" key="6">
    <source>
        <dbReference type="ARBA" id="ARBA00022801"/>
    </source>
</evidence>
<dbReference type="Gene3D" id="3.60.10.10">
    <property type="entry name" value="Endonuclease/exonuclease/phosphatase"/>
    <property type="match status" value="1"/>
</dbReference>
<evidence type="ECO:0000256" key="5">
    <source>
        <dbReference type="ARBA" id="ARBA00022763"/>
    </source>
</evidence>
<reference evidence="10 11" key="1">
    <citation type="submission" date="2019-02" db="EMBL/GenBank/DDBJ databases">
        <title>Deep-cultivation of Planctomycetes and their phenomic and genomic characterization uncovers novel biology.</title>
        <authorList>
            <person name="Wiegand S."/>
            <person name="Jogler M."/>
            <person name="Boedeker C."/>
            <person name="Pinto D."/>
            <person name="Vollmers J."/>
            <person name="Rivas-Marin E."/>
            <person name="Kohn T."/>
            <person name="Peeters S.H."/>
            <person name="Heuer A."/>
            <person name="Rast P."/>
            <person name="Oberbeckmann S."/>
            <person name="Bunk B."/>
            <person name="Jeske O."/>
            <person name="Meyerdierks A."/>
            <person name="Storesund J.E."/>
            <person name="Kallscheuer N."/>
            <person name="Luecker S."/>
            <person name="Lage O.M."/>
            <person name="Pohl T."/>
            <person name="Merkel B.J."/>
            <person name="Hornburger P."/>
            <person name="Mueller R.-W."/>
            <person name="Bruemmer F."/>
            <person name="Labrenz M."/>
            <person name="Spormann A.M."/>
            <person name="Op Den Camp H."/>
            <person name="Overmann J."/>
            <person name="Amann R."/>
            <person name="Jetten M.S.M."/>
            <person name="Mascher T."/>
            <person name="Medema M.H."/>
            <person name="Devos D.P."/>
            <person name="Kaster A.-K."/>
            <person name="Ovreas L."/>
            <person name="Rohde M."/>
            <person name="Galperin M.Y."/>
            <person name="Jogler C."/>
        </authorList>
    </citation>
    <scope>NUCLEOTIDE SEQUENCE [LARGE SCALE GENOMIC DNA]</scope>
    <source>
        <strain evidence="10 11">CA85</strain>
    </source>
</reference>
<feature type="chain" id="PRO_5022970241" evidence="9">
    <location>
        <begin position="23"/>
        <end position="337"/>
    </location>
</feature>
<dbReference type="Proteomes" id="UP000318053">
    <property type="component" value="Unassembled WGS sequence"/>
</dbReference>
<name>A0A5C5YIV0_9BACT</name>
<keyword evidence="10" id="KW-0255">Endonuclease</keyword>
<evidence type="ECO:0000256" key="2">
    <source>
        <dbReference type="ARBA" id="ARBA00001946"/>
    </source>
</evidence>
<keyword evidence="10" id="KW-0269">Exonuclease</keyword>
<dbReference type="PANTHER" id="PTHR15822:SF4">
    <property type="entry name" value="TYROSYL-DNA PHOSPHODIESTERASE 2"/>
    <property type="match status" value="1"/>
</dbReference>
<comment type="caution">
    <text evidence="10">The sequence shown here is derived from an EMBL/GenBank/DDBJ whole genome shotgun (WGS) entry which is preliminary data.</text>
</comment>
<dbReference type="SUPFAM" id="SSF56219">
    <property type="entry name" value="DNase I-like"/>
    <property type="match status" value="1"/>
</dbReference>
<keyword evidence="3" id="KW-0540">Nuclease</keyword>
<evidence type="ECO:0000313" key="10">
    <source>
        <dbReference type="EMBL" id="TWT74793.1"/>
    </source>
</evidence>
<keyword evidence="4" id="KW-0479">Metal-binding</keyword>
<comment type="cofactor">
    <cofactor evidence="1">
        <name>Mn(2+)</name>
        <dbReference type="ChEBI" id="CHEBI:29035"/>
    </cofactor>
</comment>
<dbReference type="GO" id="GO:0046872">
    <property type="term" value="F:metal ion binding"/>
    <property type="evidence" value="ECO:0007669"/>
    <property type="project" value="UniProtKB-KW"/>
</dbReference>
<sequence length="337" mass="37817" precursor="true">MRTCWLLVVIAIAGWRPPVVSAAEPGFSVMCWNLEWFFDDSKQGNYSALAREKSAPTRGLWNWRRDAVAASIAEVQPSIVALQEVEGPRVLWYLARALDREHGLKYQDNAIEGEDHATEQDVGILTTRPTEVLTLMRGEVTGSMQRQETYAGVTKHLAALIEIPVAGQIETILVVNVHLRSGVAAERLRQKQAASLLRWMQVWQRSSTHVMVVGDFNTQELAGEVAGGSEMAILMGRRTADPQDDLVDLIEQVPVARRQTHLLSGKQFDRIIVSRSLIGDEPGRPDLCLRSVDVRPDLSIRGGADLLDEHWNHYWEIDAANRDLSDHYPLVAEFEIR</sequence>
<accession>A0A5C5YIV0</accession>
<feature type="signal peptide" evidence="9">
    <location>
        <begin position="1"/>
        <end position="22"/>
    </location>
</feature>
<dbReference type="GO" id="GO:0006281">
    <property type="term" value="P:DNA repair"/>
    <property type="evidence" value="ECO:0007669"/>
    <property type="project" value="UniProtKB-KW"/>
</dbReference>
<organism evidence="10 11">
    <name type="scientific">Allorhodopirellula solitaria</name>
    <dbReference type="NCBI Taxonomy" id="2527987"/>
    <lineage>
        <taxon>Bacteria</taxon>
        <taxon>Pseudomonadati</taxon>
        <taxon>Planctomycetota</taxon>
        <taxon>Planctomycetia</taxon>
        <taxon>Pirellulales</taxon>
        <taxon>Pirellulaceae</taxon>
        <taxon>Allorhodopirellula</taxon>
    </lineage>
</organism>
<evidence type="ECO:0000313" key="11">
    <source>
        <dbReference type="Proteomes" id="UP000318053"/>
    </source>
</evidence>
<keyword evidence="9" id="KW-0732">Signal</keyword>
<comment type="cofactor">
    <cofactor evidence="2">
        <name>Mg(2+)</name>
        <dbReference type="ChEBI" id="CHEBI:18420"/>
    </cofactor>
</comment>
<evidence type="ECO:0000256" key="8">
    <source>
        <dbReference type="ARBA" id="ARBA00023204"/>
    </source>
</evidence>